<feature type="region of interest" description="Disordered" evidence="9">
    <location>
        <begin position="268"/>
        <end position="353"/>
    </location>
</feature>
<dbReference type="Proteomes" id="UP000053110">
    <property type="component" value="Unassembled WGS sequence"/>
</dbReference>
<dbReference type="HOGENOM" id="CLU_557969_0_0_1"/>
<evidence type="ECO:0000313" key="11">
    <source>
        <dbReference type="EMBL" id="SUZ08834.1"/>
    </source>
</evidence>
<feature type="compositionally biased region" description="Polar residues" evidence="9">
    <location>
        <begin position="27"/>
        <end position="53"/>
    </location>
</feature>
<gene>
    <name evidence="10" type="ORF">BGT96224_1549</name>
    <name evidence="11" type="ORF">BGT96224V2_LOCUS1966</name>
</gene>
<evidence type="ECO:0000256" key="9">
    <source>
        <dbReference type="SAM" id="MobiDB-lite"/>
    </source>
</evidence>
<feature type="compositionally biased region" description="Basic and acidic residues" evidence="9">
    <location>
        <begin position="54"/>
        <end position="66"/>
    </location>
</feature>
<dbReference type="EMBL" id="UIGY01000029">
    <property type="protein sequence ID" value="SUZ08834.1"/>
    <property type="molecule type" value="Genomic_DNA"/>
</dbReference>
<protein>
    <submittedName>
        <fullName evidence="11">Bgt-1549</fullName>
    </submittedName>
</protein>
<comment type="similarity">
    <text evidence="3">Belongs to the WHI5/NRM1 family.</text>
</comment>
<evidence type="ECO:0000256" key="4">
    <source>
        <dbReference type="ARBA" id="ARBA00022490"/>
    </source>
</evidence>
<evidence type="ECO:0000256" key="8">
    <source>
        <dbReference type="ARBA" id="ARBA00023242"/>
    </source>
</evidence>
<feature type="region of interest" description="Disordered" evidence="9">
    <location>
        <begin position="197"/>
        <end position="256"/>
    </location>
</feature>
<accession>A0A061HKA1</accession>
<feature type="region of interest" description="Disordered" evidence="9">
    <location>
        <begin position="25"/>
        <end position="84"/>
    </location>
</feature>
<keyword evidence="5" id="KW-0678">Repressor</keyword>
<dbReference type="Pfam" id="PF08528">
    <property type="entry name" value="Whi5"/>
    <property type="match status" value="1"/>
</dbReference>
<name>A0A061HKA1_BLUGR</name>
<feature type="compositionally biased region" description="Low complexity" evidence="9">
    <location>
        <begin position="153"/>
        <end position="164"/>
    </location>
</feature>
<dbReference type="GO" id="GO:0000082">
    <property type="term" value="P:G1/S transition of mitotic cell cycle"/>
    <property type="evidence" value="ECO:0007669"/>
    <property type="project" value="InterPro"/>
</dbReference>
<evidence type="ECO:0000313" key="10">
    <source>
        <dbReference type="EMBL" id="EPQ66279.1"/>
    </source>
</evidence>
<dbReference type="GO" id="GO:0033309">
    <property type="term" value="C:SBF transcription complex"/>
    <property type="evidence" value="ECO:0007669"/>
    <property type="project" value="TreeGrafter"/>
</dbReference>
<feature type="region of interest" description="Disordered" evidence="9">
    <location>
        <begin position="369"/>
        <end position="391"/>
    </location>
</feature>
<dbReference type="EMBL" id="KE375001">
    <property type="protein sequence ID" value="EPQ66279.1"/>
    <property type="molecule type" value="Genomic_DNA"/>
</dbReference>
<reference evidence="11" key="3">
    <citation type="submission" date="2018-07" db="EMBL/GenBank/DDBJ databases">
        <authorList>
            <person name="Quirk P.G."/>
            <person name="Krulwich T.A."/>
        </authorList>
    </citation>
    <scope>NUCLEOTIDE SEQUENCE</scope>
    <source>
        <strain evidence="11">96224</strain>
    </source>
</reference>
<dbReference type="PANTHER" id="PTHR28246:SF1">
    <property type="entry name" value="G1-SPECIFIC TRANSCRIPTIONAL REPRESSOR WHI5-RELATED"/>
    <property type="match status" value="1"/>
</dbReference>
<feature type="compositionally biased region" description="Low complexity" evidence="9">
    <location>
        <begin position="278"/>
        <end position="289"/>
    </location>
</feature>
<dbReference type="PANTHER" id="PTHR28246">
    <property type="entry name" value="G1-SPECIFIC TRANSCRIPTIONAL REPRESSOR WHI5-RELATED"/>
    <property type="match status" value="1"/>
</dbReference>
<comment type="subcellular location">
    <subcellularLocation>
        <location evidence="2">Cytoplasm</location>
    </subcellularLocation>
    <subcellularLocation>
        <location evidence="1">Nucleus</location>
    </subcellularLocation>
</comment>
<keyword evidence="8" id="KW-0539">Nucleus</keyword>
<feature type="region of interest" description="Disordered" evidence="9">
    <location>
        <begin position="449"/>
        <end position="474"/>
    </location>
</feature>
<feature type="compositionally biased region" description="Pro residues" evidence="9">
    <location>
        <begin position="308"/>
        <end position="317"/>
    </location>
</feature>
<evidence type="ECO:0000256" key="7">
    <source>
        <dbReference type="ARBA" id="ARBA00023163"/>
    </source>
</evidence>
<feature type="compositionally biased region" description="Polar residues" evidence="9">
    <location>
        <begin position="197"/>
        <end position="215"/>
    </location>
</feature>
<feature type="region of interest" description="Disordered" evidence="9">
    <location>
        <begin position="135"/>
        <end position="167"/>
    </location>
</feature>
<keyword evidence="7" id="KW-0804">Transcription</keyword>
<evidence type="ECO:0000256" key="3">
    <source>
        <dbReference type="ARBA" id="ARBA00006922"/>
    </source>
</evidence>
<feature type="compositionally biased region" description="Polar residues" evidence="9">
    <location>
        <begin position="343"/>
        <end position="353"/>
    </location>
</feature>
<keyword evidence="6" id="KW-0805">Transcription regulation</keyword>
<evidence type="ECO:0000256" key="6">
    <source>
        <dbReference type="ARBA" id="ARBA00023015"/>
    </source>
</evidence>
<evidence type="ECO:0000313" key="12">
    <source>
        <dbReference type="Proteomes" id="UP000053110"/>
    </source>
</evidence>
<keyword evidence="4" id="KW-0963">Cytoplasm</keyword>
<reference evidence="10" key="2">
    <citation type="submission" date="2013-01" db="EMBL/GenBank/DDBJ databases">
        <title>The wheat powdery mildew genome reveals unique evolution of an obligate biotroph.</title>
        <authorList>
            <person name="Oberhaensli S."/>
            <person name="Wicker T."/>
            <person name="Keller B."/>
        </authorList>
    </citation>
    <scope>NUCLEOTIDE SEQUENCE</scope>
    <source>
        <strain evidence="10">96224</strain>
    </source>
</reference>
<dbReference type="AlphaFoldDB" id="A0A061HKA1"/>
<feature type="region of interest" description="Disordered" evidence="9">
    <location>
        <begin position="419"/>
        <end position="438"/>
    </location>
</feature>
<evidence type="ECO:0000256" key="5">
    <source>
        <dbReference type="ARBA" id="ARBA00022491"/>
    </source>
</evidence>
<reference evidence="12" key="1">
    <citation type="journal article" date="2013" name="Nat. Genet.">
        <title>The wheat powdery mildew genome shows the unique evolution of an obligate biotroph.</title>
        <authorList>
            <person name="Wicker T."/>
            <person name="Oberhaensli S."/>
            <person name="Parlange F."/>
            <person name="Buchmann J.P."/>
            <person name="Shatalina M."/>
            <person name="Roffler S."/>
            <person name="Ben-David R."/>
            <person name="Dolezel J."/>
            <person name="Simkova H."/>
            <person name="Schulze-Lefert P."/>
            <person name="Spanu P.D."/>
            <person name="Bruggmann R."/>
            <person name="Amselem J."/>
            <person name="Quesneville H."/>
            <person name="Ver Loren van Themaat E."/>
            <person name="Paape T."/>
            <person name="Shimizu K.K."/>
            <person name="Keller B."/>
        </authorList>
    </citation>
    <scope>NUCLEOTIDE SEQUENCE [LARGE SCALE GENOMIC DNA]</scope>
    <source>
        <strain evidence="12">96224</strain>
    </source>
</reference>
<dbReference type="OrthoDB" id="2359117at2759"/>
<dbReference type="InterPro" id="IPR013734">
    <property type="entry name" value="TF_Nrm1/Whi5"/>
</dbReference>
<proteinExistence type="inferred from homology"/>
<organism evidence="11">
    <name type="scientific">Blumeria graminis f. sp. tritici 96224</name>
    <dbReference type="NCBI Taxonomy" id="1268274"/>
    <lineage>
        <taxon>Eukaryota</taxon>
        <taxon>Fungi</taxon>
        <taxon>Dikarya</taxon>
        <taxon>Ascomycota</taxon>
        <taxon>Pezizomycotina</taxon>
        <taxon>Leotiomycetes</taxon>
        <taxon>Erysiphales</taxon>
        <taxon>Erysiphaceae</taxon>
        <taxon>Blumeria</taxon>
    </lineage>
</organism>
<evidence type="ECO:0000256" key="2">
    <source>
        <dbReference type="ARBA" id="ARBA00004496"/>
    </source>
</evidence>
<dbReference type="InterPro" id="IPR039198">
    <property type="entry name" value="Srl3/Whi5"/>
</dbReference>
<feature type="compositionally biased region" description="Acidic residues" evidence="9">
    <location>
        <begin position="449"/>
        <end position="458"/>
    </location>
</feature>
<dbReference type="GO" id="GO:0005737">
    <property type="term" value="C:cytoplasm"/>
    <property type="evidence" value="ECO:0007669"/>
    <property type="project" value="UniProtKB-SubCell"/>
</dbReference>
<evidence type="ECO:0000256" key="1">
    <source>
        <dbReference type="ARBA" id="ARBA00004123"/>
    </source>
</evidence>
<sequence length="474" mass="51713">MEPHELAIAALSQIARNKDLCERAKGNISNESSDSTTGTYPTRPISESGNPSSRYEREAEPCEHSRTGLKSMNPEVLPPVGSRVETTQDTSLIASRPEISEFPRPAASIEPHHYAVATPTAVGQKRTANGQVKLDSPMSPEYSQAHRHSRKISTVSNASTASSSRIGELTAELRTRLSYAMMKVNNGWQSNSIDEVESLASQKGSPTSSTSTVPYRSNLHKSPRAAIASVQRRIGKTQGPIPEYESYYRSEQPTRTYESFWRDHSVPERTAASDRTISPPASRALAPSADIRPAYPQRSNTSSKCSKPPLPHPPPGPSHTSPGAYQASGPQTPQRTVLRDASARNQSTRTTTQEQDAIETLLFMSSPGNVSSLGHALPPPRPQASPQRSPLRTELHIQPKEASNRRCAYSVVFGQNTNVTTEHGSRPQSSTVPLDQEQSTVIDRLLDEMGESSSDEDDMVMKYPSPRRVAAGRV</sequence>
<dbReference type="GO" id="GO:0003712">
    <property type="term" value="F:transcription coregulator activity"/>
    <property type="evidence" value="ECO:0007669"/>
    <property type="project" value="TreeGrafter"/>
</dbReference>